<dbReference type="InterPro" id="IPR047153">
    <property type="entry name" value="TRIM45/56/19-like"/>
</dbReference>
<dbReference type="PANTHER" id="PTHR25462">
    <property type="entry name" value="BONUS, ISOFORM C-RELATED"/>
    <property type="match status" value="1"/>
</dbReference>
<dbReference type="InterPro" id="IPR001841">
    <property type="entry name" value="Znf_RING"/>
</dbReference>
<keyword evidence="4" id="KW-0862">Zinc</keyword>
<dbReference type="SMART" id="SM00184">
    <property type="entry name" value="RING"/>
    <property type="match status" value="1"/>
</dbReference>
<dbReference type="PROSITE" id="PS50119">
    <property type="entry name" value="ZF_BBOX"/>
    <property type="match status" value="1"/>
</dbReference>
<protein>
    <submittedName>
        <fullName evidence="10">TRIM71</fullName>
        <ecNumber evidence="10">2.3.2.27</ecNumber>
    </submittedName>
</protein>
<dbReference type="InterPro" id="IPR000315">
    <property type="entry name" value="Znf_B-box"/>
</dbReference>
<dbReference type="Gene3D" id="3.30.40.10">
    <property type="entry name" value="Zinc/RING finger domain, C3HC4 (zinc finger)"/>
    <property type="match status" value="1"/>
</dbReference>
<dbReference type="Gene3D" id="2.60.120.920">
    <property type="match status" value="1"/>
</dbReference>
<name>A0A8S3V5Y1_MYTED</name>
<dbReference type="InterPro" id="IPR003649">
    <property type="entry name" value="Bbox_C"/>
</dbReference>
<dbReference type="OrthoDB" id="6073631at2759"/>
<proteinExistence type="predicted"/>
<organism evidence="10 11">
    <name type="scientific">Mytilus edulis</name>
    <name type="common">Blue mussel</name>
    <dbReference type="NCBI Taxonomy" id="6550"/>
    <lineage>
        <taxon>Eukaryota</taxon>
        <taxon>Metazoa</taxon>
        <taxon>Spiralia</taxon>
        <taxon>Lophotrochozoa</taxon>
        <taxon>Mollusca</taxon>
        <taxon>Bivalvia</taxon>
        <taxon>Autobranchia</taxon>
        <taxon>Pteriomorphia</taxon>
        <taxon>Mytilida</taxon>
        <taxon>Mytiloidea</taxon>
        <taxon>Mytilidae</taxon>
        <taxon>Mytilinae</taxon>
        <taxon>Mytilus</taxon>
    </lineage>
</organism>
<dbReference type="SMART" id="SM00336">
    <property type="entry name" value="BBOX"/>
    <property type="match status" value="2"/>
</dbReference>
<keyword evidence="3 5" id="KW-0863">Zinc-finger</keyword>
<dbReference type="PROSITE" id="PS50188">
    <property type="entry name" value="B302_SPRY"/>
    <property type="match status" value="1"/>
</dbReference>
<gene>
    <name evidence="10" type="ORF">MEDL_63578</name>
</gene>
<evidence type="ECO:0000256" key="2">
    <source>
        <dbReference type="ARBA" id="ARBA00022737"/>
    </source>
</evidence>
<reference evidence="10" key="1">
    <citation type="submission" date="2021-03" db="EMBL/GenBank/DDBJ databases">
        <authorList>
            <person name="Bekaert M."/>
        </authorList>
    </citation>
    <scope>NUCLEOTIDE SEQUENCE</scope>
</reference>
<evidence type="ECO:0000313" key="10">
    <source>
        <dbReference type="EMBL" id="CAG2251872.1"/>
    </source>
</evidence>
<evidence type="ECO:0000256" key="5">
    <source>
        <dbReference type="PROSITE-ProRule" id="PRU00024"/>
    </source>
</evidence>
<evidence type="ECO:0000256" key="3">
    <source>
        <dbReference type="ARBA" id="ARBA00022771"/>
    </source>
</evidence>
<dbReference type="InterPro" id="IPR013320">
    <property type="entry name" value="ConA-like_dom_sf"/>
</dbReference>
<dbReference type="Gene3D" id="2.60.40.10">
    <property type="entry name" value="Immunoglobulins"/>
    <property type="match status" value="1"/>
</dbReference>
<evidence type="ECO:0000259" key="7">
    <source>
        <dbReference type="PROSITE" id="PS50089"/>
    </source>
</evidence>
<dbReference type="PROSITE" id="PS50194">
    <property type="entry name" value="FILAMIN_REPEAT"/>
    <property type="match status" value="1"/>
</dbReference>
<dbReference type="InterPro" id="IPR017868">
    <property type="entry name" value="Filamin/ABP280_repeat-like"/>
</dbReference>
<keyword evidence="10" id="KW-0012">Acyltransferase</keyword>
<evidence type="ECO:0000259" key="9">
    <source>
        <dbReference type="PROSITE" id="PS50188"/>
    </source>
</evidence>
<evidence type="ECO:0000256" key="6">
    <source>
        <dbReference type="PROSITE-ProRule" id="PRU00087"/>
    </source>
</evidence>
<dbReference type="PROSITE" id="PS50089">
    <property type="entry name" value="ZF_RING_2"/>
    <property type="match status" value="1"/>
</dbReference>
<feature type="domain" description="B box-type" evidence="8">
    <location>
        <begin position="120"/>
        <end position="168"/>
    </location>
</feature>
<dbReference type="Gene3D" id="3.30.160.60">
    <property type="entry name" value="Classic Zinc Finger"/>
    <property type="match status" value="1"/>
</dbReference>
<comment type="caution">
    <text evidence="10">The sequence shown here is derived from an EMBL/GenBank/DDBJ whole genome shotgun (WGS) entry which is preliminary data.</text>
</comment>
<dbReference type="GO" id="GO:0008270">
    <property type="term" value="F:zinc ion binding"/>
    <property type="evidence" value="ECO:0007669"/>
    <property type="project" value="UniProtKB-KW"/>
</dbReference>
<dbReference type="PANTHER" id="PTHR25462:SF296">
    <property type="entry name" value="MEIOTIC P26, ISOFORM F"/>
    <property type="match status" value="1"/>
</dbReference>
<dbReference type="SUPFAM" id="SSF57850">
    <property type="entry name" value="RING/U-box"/>
    <property type="match status" value="1"/>
</dbReference>
<dbReference type="SMART" id="SM00502">
    <property type="entry name" value="BBC"/>
    <property type="match status" value="1"/>
</dbReference>
<dbReference type="InterPro" id="IPR043136">
    <property type="entry name" value="B30.2/SPRY_sf"/>
</dbReference>
<dbReference type="EC" id="2.3.2.27" evidence="10"/>
<dbReference type="GO" id="GO:0061630">
    <property type="term" value="F:ubiquitin protein ligase activity"/>
    <property type="evidence" value="ECO:0007669"/>
    <property type="project" value="UniProtKB-EC"/>
</dbReference>
<dbReference type="SUPFAM" id="SSF81296">
    <property type="entry name" value="E set domains"/>
    <property type="match status" value="1"/>
</dbReference>
<evidence type="ECO:0000256" key="1">
    <source>
        <dbReference type="ARBA" id="ARBA00022723"/>
    </source>
</evidence>
<dbReference type="EMBL" id="CAJPWZ010003102">
    <property type="protein sequence ID" value="CAG2251872.1"/>
    <property type="molecule type" value="Genomic_DNA"/>
</dbReference>
<evidence type="ECO:0000259" key="8">
    <source>
        <dbReference type="PROSITE" id="PS50119"/>
    </source>
</evidence>
<accession>A0A8S3V5Y1</accession>
<keyword evidence="10" id="KW-0808">Transferase</keyword>
<dbReference type="SUPFAM" id="SSF49899">
    <property type="entry name" value="Concanavalin A-like lectins/glucanases"/>
    <property type="match status" value="1"/>
</dbReference>
<dbReference type="InterPro" id="IPR017907">
    <property type="entry name" value="Znf_RING_CS"/>
</dbReference>
<feature type="domain" description="B30.2/SPRY" evidence="9">
    <location>
        <begin position="555"/>
        <end position="774"/>
    </location>
</feature>
<dbReference type="SUPFAM" id="SSF57845">
    <property type="entry name" value="B-box zinc-binding domain"/>
    <property type="match status" value="1"/>
</dbReference>
<dbReference type="InterPro" id="IPR013083">
    <property type="entry name" value="Znf_RING/FYVE/PHD"/>
</dbReference>
<dbReference type="PROSITE" id="PS00518">
    <property type="entry name" value="ZF_RING_1"/>
    <property type="match status" value="1"/>
</dbReference>
<evidence type="ECO:0000256" key="4">
    <source>
        <dbReference type="ARBA" id="ARBA00022833"/>
    </source>
</evidence>
<dbReference type="Pfam" id="PF00097">
    <property type="entry name" value="zf-C3HC4"/>
    <property type="match status" value="1"/>
</dbReference>
<dbReference type="InterPro" id="IPR001870">
    <property type="entry name" value="B30.2/SPRY"/>
</dbReference>
<keyword evidence="11" id="KW-1185">Reference proteome</keyword>
<keyword evidence="1" id="KW-0479">Metal-binding</keyword>
<dbReference type="AlphaFoldDB" id="A0A8S3V5Y1"/>
<feature type="repeat" description="Filamin" evidence="6">
    <location>
        <begin position="438"/>
        <end position="497"/>
    </location>
</feature>
<dbReference type="InterPro" id="IPR013783">
    <property type="entry name" value="Ig-like_fold"/>
</dbReference>
<evidence type="ECO:0000313" key="11">
    <source>
        <dbReference type="Proteomes" id="UP000683360"/>
    </source>
</evidence>
<dbReference type="InterPro" id="IPR018957">
    <property type="entry name" value="Znf_C3HC4_RING-type"/>
</dbReference>
<sequence>MSTKEQKSIKLTNLPKIVKELFLLALIFIRSMANNKQNIESFLTCVDCQQYFGEKGRSPHVLPCLHTVCSNCLKRRIENQNVKCPDCNETFEARGNDISAFPIDSGRRHVVDCYRVQKKSAEFYCNQCHPNKVVAASRCKDCDEFLCKTCSDAHNRTKLTKRHVVLSLDMLKESPLEDFHNKLTCTVEGHEGQPFSHFCESRSCNKPICSLCLVQFHQRDDGHDVKYLNDVYVEKKRIVENNLLDIRHKKTKVDEAIDLLNDEVQNLYLKESSIEQDIEQAFTKCFDVLDERKAVLKQMLSDVSGKKKNALDLQLDELSTKKDSIDQAIKFSEDHLAYSNGAEFLIMKDQIISRTNALRDQQIDTTPHTTAEMAFELVNMEDEFREFGKVMGDIWATAAYVPKTRVQTFDISMGKEQVVLIISPHDSHNRPINESGIDIKVDILDSKGKRYQGIVVDHGKKFGSYKVYFTPVRSGEHRAYVTMLGLTLSKDGFGFMVNEDLTVKKADLRINLKSTSTKTARKSQPLTGKISDRSTDIRVTSGMMSDTDADSNADRNSNVNEFPPYRAVGEIICPEFSFDLKSTYHQYELSEDYKTLINQKSRRPPSRDLSTAFQNYRGTIATKPLGKTNQHYFECSVHFFVKRQLRQDLIFEIGIARKSEVDMNYTLDNHALAWTFCARRCNICRTICLQCWNNGQRLFHTPATENSPPGTTHKTTYGFLLDTRNKQWIVVDAKSRKFIFRFRNVDVSRPLWPTFGVYNPDLVNVTLNLRAGREITTVLEVPFDL</sequence>
<feature type="domain" description="RING-type" evidence="7">
    <location>
        <begin position="45"/>
        <end position="88"/>
    </location>
</feature>
<keyword evidence="2" id="KW-0677">Repeat</keyword>
<dbReference type="Proteomes" id="UP000683360">
    <property type="component" value="Unassembled WGS sequence"/>
</dbReference>
<dbReference type="InterPro" id="IPR014756">
    <property type="entry name" value="Ig_E-set"/>
</dbReference>